<keyword evidence="2" id="KW-1185">Reference proteome</keyword>
<proteinExistence type="predicted"/>
<sequence>MRQRPQPTIADAAAAPRSRGGDIALIDDVVAQIEAMQWRRDAEGFVGLLTPQAVWVTAFGRRLTGWREIRDFTRSVLTPAQGDEYAFYDVEHITFLSDTIAAVNIRQRPVGPTGEPLHGQAEGRPLYVMSKQEAGWKIAVGQNTKFHATEIAAQQQAIADRNTKTEEYS</sequence>
<protein>
    <submittedName>
        <fullName evidence="1">SgcJ/EcaC family oxidoreductase</fullName>
    </submittedName>
</protein>
<gene>
    <name evidence="1" type="ORF">JHL16_31050</name>
</gene>
<evidence type="ECO:0000313" key="1">
    <source>
        <dbReference type="EMBL" id="MBK1870845.1"/>
    </source>
</evidence>
<evidence type="ECO:0000313" key="2">
    <source>
        <dbReference type="Proteomes" id="UP000616151"/>
    </source>
</evidence>
<dbReference type="Proteomes" id="UP000616151">
    <property type="component" value="Unassembled WGS sequence"/>
</dbReference>
<comment type="caution">
    <text evidence="1">The sequence shown here is derived from an EMBL/GenBank/DDBJ whole genome shotgun (WGS) entry which is preliminary data.</text>
</comment>
<reference evidence="1" key="1">
    <citation type="submission" date="2021-01" db="EMBL/GenBank/DDBJ databases">
        <authorList>
            <person name="Sun Q."/>
        </authorList>
    </citation>
    <scope>NUCLEOTIDE SEQUENCE</scope>
    <source>
        <strain evidence="1">YIM B02566</strain>
    </source>
</reference>
<organism evidence="1 2">
    <name type="scientific">Taklimakanibacter albus</name>
    <dbReference type="NCBI Taxonomy" id="2800327"/>
    <lineage>
        <taxon>Bacteria</taxon>
        <taxon>Pseudomonadati</taxon>
        <taxon>Pseudomonadota</taxon>
        <taxon>Alphaproteobacteria</taxon>
        <taxon>Hyphomicrobiales</taxon>
        <taxon>Aestuariivirgaceae</taxon>
        <taxon>Taklimakanibacter</taxon>
    </lineage>
</organism>
<dbReference type="EMBL" id="JAENHL010000008">
    <property type="protein sequence ID" value="MBK1870845.1"/>
    <property type="molecule type" value="Genomic_DNA"/>
</dbReference>
<name>A0ACC5RDV9_9HYPH</name>
<accession>A0ACC5RDV9</accession>